<reference evidence="1 2" key="1">
    <citation type="journal article" date="2018" name="Nat. Ecol. Evol.">
        <title>Pezizomycetes genomes reveal the molecular basis of ectomycorrhizal truffle lifestyle.</title>
        <authorList>
            <person name="Murat C."/>
            <person name="Payen T."/>
            <person name="Noel B."/>
            <person name="Kuo A."/>
            <person name="Morin E."/>
            <person name="Chen J."/>
            <person name="Kohler A."/>
            <person name="Krizsan K."/>
            <person name="Balestrini R."/>
            <person name="Da Silva C."/>
            <person name="Montanini B."/>
            <person name="Hainaut M."/>
            <person name="Levati E."/>
            <person name="Barry K.W."/>
            <person name="Belfiori B."/>
            <person name="Cichocki N."/>
            <person name="Clum A."/>
            <person name="Dockter R.B."/>
            <person name="Fauchery L."/>
            <person name="Guy J."/>
            <person name="Iotti M."/>
            <person name="Le Tacon F."/>
            <person name="Lindquist E.A."/>
            <person name="Lipzen A."/>
            <person name="Malagnac F."/>
            <person name="Mello A."/>
            <person name="Molinier V."/>
            <person name="Miyauchi S."/>
            <person name="Poulain J."/>
            <person name="Riccioni C."/>
            <person name="Rubini A."/>
            <person name="Sitrit Y."/>
            <person name="Splivallo R."/>
            <person name="Traeger S."/>
            <person name="Wang M."/>
            <person name="Zifcakova L."/>
            <person name="Wipf D."/>
            <person name="Zambonelli A."/>
            <person name="Paolocci F."/>
            <person name="Nowrousian M."/>
            <person name="Ottonello S."/>
            <person name="Baldrian P."/>
            <person name="Spatafora J.W."/>
            <person name="Henrissat B."/>
            <person name="Nagy L.G."/>
            <person name="Aury J.M."/>
            <person name="Wincker P."/>
            <person name="Grigoriev I.V."/>
            <person name="Bonfante P."/>
            <person name="Martin F.M."/>
        </authorList>
    </citation>
    <scope>NUCLEOTIDE SEQUENCE [LARGE SCALE GENOMIC DNA]</scope>
    <source>
        <strain evidence="1 2">120613-1</strain>
    </source>
</reference>
<dbReference type="AlphaFoldDB" id="A0A3N4JKL8"/>
<protein>
    <submittedName>
        <fullName evidence="1">Uncharacterized protein</fullName>
    </submittedName>
</protein>
<name>A0A3N4JKL8_9PEZI</name>
<accession>A0A3N4JKL8</accession>
<evidence type="ECO:0000313" key="2">
    <source>
        <dbReference type="Proteomes" id="UP000276215"/>
    </source>
</evidence>
<evidence type="ECO:0000313" key="1">
    <source>
        <dbReference type="EMBL" id="RPA94424.1"/>
    </source>
</evidence>
<dbReference type="EMBL" id="ML120437">
    <property type="protein sequence ID" value="RPA94424.1"/>
    <property type="molecule type" value="Genomic_DNA"/>
</dbReference>
<keyword evidence="2" id="KW-1185">Reference proteome</keyword>
<proteinExistence type="predicted"/>
<sequence length="65" mass="7198">MAMSARCGPLIYMTSSIASVSNYTQNPTLPNTPRFYRACIDCPKLHKTLQPLPSLPQPSLHHVAM</sequence>
<organism evidence="1 2">
    <name type="scientific">Choiromyces venosus 120613-1</name>
    <dbReference type="NCBI Taxonomy" id="1336337"/>
    <lineage>
        <taxon>Eukaryota</taxon>
        <taxon>Fungi</taxon>
        <taxon>Dikarya</taxon>
        <taxon>Ascomycota</taxon>
        <taxon>Pezizomycotina</taxon>
        <taxon>Pezizomycetes</taxon>
        <taxon>Pezizales</taxon>
        <taxon>Tuberaceae</taxon>
        <taxon>Choiromyces</taxon>
    </lineage>
</organism>
<gene>
    <name evidence="1" type="ORF">L873DRAFT_1434249</name>
</gene>
<dbReference type="Proteomes" id="UP000276215">
    <property type="component" value="Unassembled WGS sequence"/>
</dbReference>